<dbReference type="GO" id="GO:0000981">
    <property type="term" value="F:DNA-binding transcription factor activity, RNA polymerase II-specific"/>
    <property type="evidence" value="ECO:0007669"/>
    <property type="project" value="TreeGrafter"/>
</dbReference>
<evidence type="ECO:0000256" key="3">
    <source>
        <dbReference type="ARBA" id="ARBA00022771"/>
    </source>
</evidence>
<dbReference type="Proteomes" id="UP001063166">
    <property type="component" value="Unassembled WGS sequence"/>
</dbReference>
<dbReference type="PANTHER" id="PTHR10071:SF335">
    <property type="entry name" value="IRON-SENSING TRANSCRIPTIONAL REPRESSOR-RELATED"/>
    <property type="match status" value="1"/>
</dbReference>
<keyword evidence="2" id="KW-0479">Metal-binding</keyword>
<name>A0A9P3US65_LYOSH</name>
<dbReference type="GO" id="GO:0005634">
    <property type="term" value="C:nucleus"/>
    <property type="evidence" value="ECO:0007669"/>
    <property type="project" value="UniProtKB-SubCell"/>
</dbReference>
<evidence type="ECO:0000256" key="9">
    <source>
        <dbReference type="SAM" id="Coils"/>
    </source>
</evidence>
<sequence>MSPAVVVDPPSMHSSTLASSEFTFPATPPVRSPCVNCGTLQTPLWRRDADGNPICNACGLYQKSRSKPRPSSLGHTPPPSNTTQQQPSQPTPSMLPKPSKPQQPAKPLLPHPNPTTGGTCPGDGRCDGTGGTSACSGCPTYNNALALAARLESAAGGTDQDGDVDMGGLGATLGIDMSLDDQESAAAAALVAAGVIPAPSNNQRAGADNANAASPGEQGTESDGQQQQPQVVLGPAGLGIGMIGNPNAATLLAQQQQQQQQQQQANGGRKVRAAVGALSCANCGTSTTPLWRRDDVGNNICNACGLYFKLHGTHRPNSMKKTVIKRRKRVPAAAGGSPQHARAAAGALGEQQQAQARMSDQAAAEALVAVGRLGAGGRRGDAEESGEGEGEGEEEEEGMEGEEGEGGEPPRKRRARRGAGVGAAASASVGTSVGLRRTRSKANVVEAPAAERRSASVGGREGLRKRGSGNLGAAAAGTAPANANGWPQGQPPQSRSASPQQHLNMGMGLRGPHIQHIHPALQPEYLQGRPFPGHAGFELPPLASLNGMGGVMLPGGNGSYVRSGSNAPSRTHSPMPYHPGLGMPPPGMEFMLSPVGMPHLPVMQGSVPTVQELERHYAELAEQKRRMEEMVERTERLMGGVRKGIEEMQVGGKAGSVSGGSRRASPVAGMSAGATSRSRVPSPLGSPKHVQTQQEKEQQLQEQGEGTGSPQTDPHAKPPEGGDVIQQEGAAAAQVPIERPLAGSGERRASVWPVVVGGAQPPQPTQPPSQAQAD</sequence>
<dbReference type="PRINTS" id="PR00619">
    <property type="entry name" value="GATAZNFINGER"/>
</dbReference>
<feature type="domain" description="GATA-type" evidence="11">
    <location>
        <begin position="274"/>
        <end position="327"/>
    </location>
</feature>
<evidence type="ECO:0000256" key="10">
    <source>
        <dbReference type="SAM" id="MobiDB-lite"/>
    </source>
</evidence>
<dbReference type="CDD" id="cd00202">
    <property type="entry name" value="ZnF_GATA"/>
    <property type="match status" value="2"/>
</dbReference>
<feature type="compositionally biased region" description="Acidic residues" evidence="10">
    <location>
        <begin position="383"/>
        <end position="406"/>
    </location>
</feature>
<dbReference type="GO" id="GO:0045944">
    <property type="term" value="P:positive regulation of transcription by RNA polymerase II"/>
    <property type="evidence" value="ECO:0007669"/>
    <property type="project" value="TreeGrafter"/>
</dbReference>
<dbReference type="EMBL" id="BRPK01000013">
    <property type="protein sequence ID" value="GLB43343.1"/>
    <property type="molecule type" value="Genomic_DNA"/>
</dbReference>
<evidence type="ECO:0000313" key="13">
    <source>
        <dbReference type="Proteomes" id="UP001063166"/>
    </source>
</evidence>
<keyword evidence="9" id="KW-0175">Coiled coil</keyword>
<dbReference type="PROSITE" id="PS00344">
    <property type="entry name" value="GATA_ZN_FINGER_1"/>
    <property type="match status" value="2"/>
</dbReference>
<dbReference type="PROSITE" id="PS50114">
    <property type="entry name" value="GATA_ZN_FINGER_2"/>
    <property type="match status" value="2"/>
</dbReference>
<evidence type="ECO:0000256" key="7">
    <source>
        <dbReference type="ARBA" id="ARBA00023242"/>
    </source>
</evidence>
<evidence type="ECO:0000256" key="6">
    <source>
        <dbReference type="ARBA" id="ARBA00023163"/>
    </source>
</evidence>
<evidence type="ECO:0000256" key="5">
    <source>
        <dbReference type="ARBA" id="ARBA00023015"/>
    </source>
</evidence>
<dbReference type="InterPro" id="IPR000679">
    <property type="entry name" value="Znf_GATA"/>
</dbReference>
<dbReference type="InterPro" id="IPR013088">
    <property type="entry name" value="Znf_NHR/GATA"/>
</dbReference>
<dbReference type="GO" id="GO:0000122">
    <property type="term" value="P:negative regulation of transcription by RNA polymerase II"/>
    <property type="evidence" value="ECO:0007669"/>
    <property type="project" value="TreeGrafter"/>
</dbReference>
<dbReference type="SUPFAM" id="SSF57716">
    <property type="entry name" value="Glucocorticoid receptor-like (DNA-binding domain)"/>
    <property type="match status" value="2"/>
</dbReference>
<dbReference type="SMART" id="SM00401">
    <property type="entry name" value="ZnF_GATA"/>
    <property type="match status" value="2"/>
</dbReference>
<dbReference type="GO" id="GO:0008270">
    <property type="term" value="F:zinc ion binding"/>
    <property type="evidence" value="ECO:0007669"/>
    <property type="project" value="UniProtKB-KW"/>
</dbReference>
<feature type="compositionally biased region" description="Pro residues" evidence="10">
    <location>
        <begin position="89"/>
        <end position="101"/>
    </location>
</feature>
<keyword evidence="13" id="KW-1185">Reference proteome</keyword>
<dbReference type="AlphaFoldDB" id="A0A9P3US65"/>
<evidence type="ECO:0000313" key="12">
    <source>
        <dbReference type="EMBL" id="GLB43343.1"/>
    </source>
</evidence>
<proteinExistence type="predicted"/>
<keyword evidence="3 8" id="KW-0863">Zinc-finger</keyword>
<evidence type="ECO:0000256" key="8">
    <source>
        <dbReference type="PROSITE-ProRule" id="PRU00094"/>
    </source>
</evidence>
<dbReference type="Gene3D" id="3.30.50.10">
    <property type="entry name" value="Erythroid Transcription Factor GATA-1, subunit A"/>
    <property type="match status" value="2"/>
</dbReference>
<dbReference type="Pfam" id="PF00320">
    <property type="entry name" value="GATA"/>
    <property type="match status" value="2"/>
</dbReference>
<dbReference type="FunFam" id="3.30.50.10:FF:000007">
    <property type="entry name" value="Nitrogen regulatory AreA, N-terminal"/>
    <property type="match status" value="1"/>
</dbReference>
<keyword evidence="6" id="KW-0804">Transcription</keyword>
<dbReference type="OrthoDB" id="515401at2759"/>
<feature type="region of interest" description="Disordered" evidence="10">
    <location>
        <begin position="65"/>
        <end position="116"/>
    </location>
</feature>
<comment type="caution">
    <text evidence="12">The sequence shown here is derived from an EMBL/GenBank/DDBJ whole genome shotgun (WGS) entry which is preliminary data.</text>
</comment>
<dbReference type="PANTHER" id="PTHR10071">
    <property type="entry name" value="TRANSCRIPTION FACTOR GATA FAMILY MEMBER"/>
    <property type="match status" value="1"/>
</dbReference>
<feature type="region of interest" description="Disordered" evidence="10">
    <location>
        <begin position="199"/>
        <end position="228"/>
    </location>
</feature>
<feature type="domain" description="GATA-type" evidence="11">
    <location>
        <begin position="34"/>
        <end position="70"/>
    </location>
</feature>
<evidence type="ECO:0000259" key="11">
    <source>
        <dbReference type="PROSITE" id="PS50114"/>
    </source>
</evidence>
<evidence type="ECO:0000256" key="2">
    <source>
        <dbReference type="ARBA" id="ARBA00022723"/>
    </source>
</evidence>
<organism evidence="12 13">
    <name type="scientific">Lyophyllum shimeji</name>
    <name type="common">Hon-shimeji</name>
    <name type="synonym">Tricholoma shimeji</name>
    <dbReference type="NCBI Taxonomy" id="47721"/>
    <lineage>
        <taxon>Eukaryota</taxon>
        <taxon>Fungi</taxon>
        <taxon>Dikarya</taxon>
        <taxon>Basidiomycota</taxon>
        <taxon>Agaricomycotina</taxon>
        <taxon>Agaricomycetes</taxon>
        <taxon>Agaricomycetidae</taxon>
        <taxon>Agaricales</taxon>
        <taxon>Tricholomatineae</taxon>
        <taxon>Lyophyllaceae</taxon>
        <taxon>Lyophyllum</taxon>
    </lineage>
</organism>
<keyword evidence="4" id="KW-0862">Zinc</keyword>
<gene>
    <name evidence="12" type="primary">SFU1</name>
    <name evidence="12" type="ORF">LshimejAT787_1302440</name>
</gene>
<accession>A0A9P3US65</accession>
<evidence type="ECO:0000256" key="4">
    <source>
        <dbReference type="ARBA" id="ARBA00022833"/>
    </source>
</evidence>
<keyword evidence="5" id="KW-0805">Transcription regulation</keyword>
<feature type="compositionally biased region" description="Low complexity" evidence="10">
    <location>
        <begin position="471"/>
        <end position="501"/>
    </location>
</feature>
<feature type="compositionally biased region" description="Low complexity" evidence="10">
    <location>
        <begin position="339"/>
        <end position="360"/>
    </location>
</feature>
<feature type="region of interest" description="Disordered" evidence="10">
    <location>
        <begin position="375"/>
        <end position="504"/>
    </location>
</feature>
<reference evidence="12" key="1">
    <citation type="submission" date="2022-07" db="EMBL/GenBank/DDBJ databases">
        <title>The genome of Lyophyllum shimeji provides insight into the initial evolution of ectomycorrhizal fungal genome.</title>
        <authorList>
            <person name="Kobayashi Y."/>
            <person name="Shibata T."/>
            <person name="Hirakawa H."/>
            <person name="Shigenobu S."/>
            <person name="Nishiyama T."/>
            <person name="Yamada A."/>
            <person name="Hasebe M."/>
            <person name="Kawaguchi M."/>
        </authorList>
    </citation>
    <scope>NUCLEOTIDE SEQUENCE</scope>
    <source>
        <strain evidence="12">AT787</strain>
    </source>
</reference>
<dbReference type="InterPro" id="IPR039355">
    <property type="entry name" value="Transcription_factor_GATA"/>
</dbReference>
<evidence type="ECO:0000256" key="1">
    <source>
        <dbReference type="ARBA" id="ARBA00004123"/>
    </source>
</evidence>
<keyword evidence="7" id="KW-0539">Nucleus</keyword>
<protein>
    <submittedName>
        <fullName evidence="12">GATA zinc finger</fullName>
    </submittedName>
</protein>
<feature type="coiled-coil region" evidence="9">
    <location>
        <begin position="610"/>
        <end position="637"/>
    </location>
</feature>
<feature type="region of interest" description="Disordered" evidence="10">
    <location>
        <begin position="642"/>
        <end position="774"/>
    </location>
</feature>
<feature type="compositionally biased region" description="Low complexity" evidence="10">
    <location>
        <begin position="422"/>
        <end position="434"/>
    </location>
</feature>
<feature type="region of interest" description="Disordered" evidence="10">
    <location>
        <begin position="329"/>
        <end position="360"/>
    </location>
</feature>
<comment type="subcellular location">
    <subcellularLocation>
        <location evidence="1">Nucleus</location>
    </subcellularLocation>
</comment>
<dbReference type="GO" id="GO:0000978">
    <property type="term" value="F:RNA polymerase II cis-regulatory region sequence-specific DNA binding"/>
    <property type="evidence" value="ECO:0007669"/>
    <property type="project" value="TreeGrafter"/>
</dbReference>